<dbReference type="AlphaFoldDB" id="A0AA45HIC9"/>
<evidence type="ECO:0000313" key="2">
    <source>
        <dbReference type="Proteomes" id="UP000245921"/>
    </source>
</evidence>
<proteinExistence type="predicted"/>
<reference evidence="1 2" key="1">
    <citation type="submission" date="2018-05" db="EMBL/GenBank/DDBJ databases">
        <title>Genomic Encyclopedia of Type Strains, Phase IV (KMG-IV): sequencing the most valuable type-strain genomes for metagenomic binning, comparative biology and taxonomic classification.</title>
        <authorList>
            <person name="Goeker M."/>
        </authorList>
    </citation>
    <scope>NUCLEOTIDE SEQUENCE [LARGE SCALE GENOMIC DNA]</scope>
    <source>
        <strain evidence="1 2">DSM 24906</strain>
    </source>
</reference>
<dbReference type="EMBL" id="QGGI01000012">
    <property type="protein sequence ID" value="PWJ90540.1"/>
    <property type="molecule type" value="Genomic_DNA"/>
</dbReference>
<sequence>MIKKKTDEILNILEELKKEEASKIGELLTKTIVEENIIEPEIDKSNIIKTISIKKQIKELSNNSINAINTLNKLLK</sequence>
<accession>A0AA45HIC9</accession>
<dbReference type="RefSeq" id="WP_109605118.1">
    <property type="nucleotide sequence ID" value="NZ_QGGI01000012.1"/>
</dbReference>
<protein>
    <submittedName>
        <fullName evidence="1">Uncharacterized protein</fullName>
    </submittedName>
</protein>
<keyword evidence="2" id="KW-1185">Reference proteome</keyword>
<dbReference type="Proteomes" id="UP000245921">
    <property type="component" value="Unassembled WGS sequence"/>
</dbReference>
<name>A0AA45HIC9_9BACT</name>
<comment type="caution">
    <text evidence="1">The sequence shown here is derived from an EMBL/GenBank/DDBJ whole genome shotgun (WGS) entry which is preliminary data.</text>
</comment>
<gene>
    <name evidence="1" type="ORF">C7380_1128</name>
</gene>
<organism evidence="1 2">
    <name type="scientific">Oceanotoga teriensis</name>
    <dbReference type="NCBI Taxonomy" id="515440"/>
    <lineage>
        <taxon>Bacteria</taxon>
        <taxon>Thermotogati</taxon>
        <taxon>Thermotogota</taxon>
        <taxon>Thermotogae</taxon>
        <taxon>Petrotogales</taxon>
        <taxon>Petrotogaceae</taxon>
        <taxon>Oceanotoga</taxon>
    </lineage>
</organism>
<evidence type="ECO:0000313" key="1">
    <source>
        <dbReference type="EMBL" id="PWJ90540.1"/>
    </source>
</evidence>